<dbReference type="PANTHER" id="PTHR15481:SF0">
    <property type="entry name" value="LD23870P-RELATED"/>
    <property type="match status" value="1"/>
</dbReference>
<gene>
    <name evidence="5" type="ORF">SELMODRAFT_403662</name>
</gene>
<name>D8QS47_SELML</name>
<dbReference type="GO" id="GO:0005654">
    <property type="term" value="C:nucleoplasm"/>
    <property type="evidence" value="ECO:0000318"/>
    <property type="project" value="GO_Central"/>
</dbReference>
<feature type="domain" description="RRM" evidence="4">
    <location>
        <begin position="1"/>
        <end position="68"/>
    </location>
</feature>
<dbReference type="Gene3D" id="3.30.70.330">
    <property type="match status" value="1"/>
</dbReference>
<evidence type="ECO:0000313" key="6">
    <source>
        <dbReference type="Proteomes" id="UP000001514"/>
    </source>
</evidence>
<dbReference type="InParanoid" id="D8QS47"/>
<dbReference type="eggNOG" id="KOG0118">
    <property type="taxonomic scope" value="Eukaryota"/>
</dbReference>
<dbReference type="PROSITE" id="PS50102">
    <property type="entry name" value="RRM"/>
    <property type="match status" value="1"/>
</dbReference>
<protein>
    <recommendedName>
        <fullName evidence="4">RRM domain-containing protein</fullName>
    </recommendedName>
</protein>
<dbReference type="GO" id="GO:0061574">
    <property type="term" value="C:ASAP complex"/>
    <property type="evidence" value="ECO:0000318"/>
    <property type="project" value="GO_Central"/>
</dbReference>
<dbReference type="InterPro" id="IPR000504">
    <property type="entry name" value="RRM_dom"/>
</dbReference>
<keyword evidence="6" id="KW-1185">Reference proteome</keyword>
<accession>D8QS47</accession>
<dbReference type="KEGG" id="smo:SELMODRAFT_403662"/>
<dbReference type="Pfam" id="PF00076">
    <property type="entry name" value="RRM_1"/>
    <property type="match status" value="1"/>
</dbReference>
<proteinExistence type="predicted"/>
<dbReference type="STRING" id="88036.D8QS47"/>
<dbReference type="AlphaFoldDB" id="D8QS47"/>
<sequence>MGRFLLSYEQWNYGDIIAVDLAMDKTVNLPKGFAYVDYKSKSDAEKAQQFMDGAQVDGLVISVKLTRKVSPARGVFPKRDAAPPRRRPPASSPVRRRSPSPGFRRRRRSPNRSPIRRPMGRQRSPAPYRRRSPLPVRRGRTPPRRSSPVRRRSRTPPPRRMRSPPRRMMRSRSRSRSAPRRARSPPNRRGRSSSYSSGSPSPVRRRSPVRGGARKSTRSRSPKRTRTVLILEVVTGQRKPNRLLMKYNLSFGLEFESTAFSRLFPTPVATKDKGFHIFTPLLQKHSFVDTFVFGIGPSKLFLCFLADDKELERLTPLRQTSSTQRQA</sequence>
<feature type="compositionally biased region" description="Basic residues" evidence="3">
    <location>
        <begin position="128"/>
        <end position="191"/>
    </location>
</feature>
<keyword evidence="1 2" id="KW-0694">RNA-binding</keyword>
<feature type="compositionally biased region" description="Low complexity" evidence="3">
    <location>
        <begin position="192"/>
        <end position="202"/>
    </location>
</feature>
<feature type="compositionally biased region" description="Basic residues" evidence="3">
    <location>
        <begin position="84"/>
        <end position="120"/>
    </location>
</feature>
<dbReference type="Proteomes" id="UP000001514">
    <property type="component" value="Unassembled WGS sequence"/>
</dbReference>
<dbReference type="Gramene" id="EFJ36874">
    <property type="protein sequence ID" value="EFJ36874"/>
    <property type="gene ID" value="SELMODRAFT_403662"/>
</dbReference>
<evidence type="ECO:0000256" key="1">
    <source>
        <dbReference type="ARBA" id="ARBA00022884"/>
    </source>
</evidence>
<dbReference type="GO" id="GO:0000398">
    <property type="term" value="P:mRNA splicing, via spliceosome"/>
    <property type="evidence" value="ECO:0000318"/>
    <property type="project" value="GO_Central"/>
</dbReference>
<dbReference type="GO" id="GO:0005737">
    <property type="term" value="C:cytoplasm"/>
    <property type="evidence" value="ECO:0000318"/>
    <property type="project" value="GO_Central"/>
</dbReference>
<feature type="region of interest" description="Disordered" evidence="3">
    <location>
        <begin position="72"/>
        <end position="224"/>
    </location>
</feature>
<dbReference type="OMA" id="PPRXSAD"/>
<dbReference type="SUPFAM" id="SSF54928">
    <property type="entry name" value="RNA-binding domain, RBD"/>
    <property type="match status" value="1"/>
</dbReference>
<dbReference type="EMBL" id="GL377566">
    <property type="protein sequence ID" value="EFJ36874.1"/>
    <property type="molecule type" value="Genomic_DNA"/>
</dbReference>
<dbReference type="GO" id="GO:0003723">
    <property type="term" value="F:RNA binding"/>
    <property type="evidence" value="ECO:0007669"/>
    <property type="project" value="UniProtKB-UniRule"/>
</dbReference>
<evidence type="ECO:0000256" key="2">
    <source>
        <dbReference type="PROSITE-ProRule" id="PRU00176"/>
    </source>
</evidence>
<dbReference type="HOGENOM" id="CLU_850997_0_0_1"/>
<evidence type="ECO:0000313" key="5">
    <source>
        <dbReference type="EMBL" id="EFJ36874.1"/>
    </source>
</evidence>
<dbReference type="InterPro" id="IPR035979">
    <property type="entry name" value="RBD_domain_sf"/>
</dbReference>
<reference evidence="5 6" key="1">
    <citation type="journal article" date="2011" name="Science">
        <title>The Selaginella genome identifies genetic changes associated with the evolution of vascular plants.</title>
        <authorList>
            <person name="Banks J.A."/>
            <person name="Nishiyama T."/>
            <person name="Hasebe M."/>
            <person name="Bowman J.L."/>
            <person name="Gribskov M."/>
            <person name="dePamphilis C."/>
            <person name="Albert V.A."/>
            <person name="Aono N."/>
            <person name="Aoyama T."/>
            <person name="Ambrose B.A."/>
            <person name="Ashton N.W."/>
            <person name="Axtell M.J."/>
            <person name="Barker E."/>
            <person name="Barker M.S."/>
            <person name="Bennetzen J.L."/>
            <person name="Bonawitz N.D."/>
            <person name="Chapple C."/>
            <person name="Cheng C."/>
            <person name="Correa L.G."/>
            <person name="Dacre M."/>
            <person name="DeBarry J."/>
            <person name="Dreyer I."/>
            <person name="Elias M."/>
            <person name="Engstrom E.M."/>
            <person name="Estelle M."/>
            <person name="Feng L."/>
            <person name="Finet C."/>
            <person name="Floyd S.K."/>
            <person name="Frommer W.B."/>
            <person name="Fujita T."/>
            <person name="Gramzow L."/>
            <person name="Gutensohn M."/>
            <person name="Harholt J."/>
            <person name="Hattori M."/>
            <person name="Heyl A."/>
            <person name="Hirai T."/>
            <person name="Hiwatashi Y."/>
            <person name="Ishikawa M."/>
            <person name="Iwata M."/>
            <person name="Karol K.G."/>
            <person name="Koehler B."/>
            <person name="Kolukisaoglu U."/>
            <person name="Kubo M."/>
            <person name="Kurata T."/>
            <person name="Lalonde S."/>
            <person name="Li K."/>
            <person name="Li Y."/>
            <person name="Litt A."/>
            <person name="Lyons E."/>
            <person name="Manning G."/>
            <person name="Maruyama T."/>
            <person name="Michael T.P."/>
            <person name="Mikami K."/>
            <person name="Miyazaki S."/>
            <person name="Morinaga S."/>
            <person name="Murata T."/>
            <person name="Mueller-Roeber B."/>
            <person name="Nelson D.R."/>
            <person name="Obara M."/>
            <person name="Oguri Y."/>
            <person name="Olmstead R.G."/>
            <person name="Onodera N."/>
            <person name="Petersen B.L."/>
            <person name="Pils B."/>
            <person name="Prigge M."/>
            <person name="Rensing S.A."/>
            <person name="Riano-Pachon D.M."/>
            <person name="Roberts A.W."/>
            <person name="Sato Y."/>
            <person name="Scheller H.V."/>
            <person name="Schulz B."/>
            <person name="Schulz C."/>
            <person name="Shakirov E.V."/>
            <person name="Shibagaki N."/>
            <person name="Shinohara N."/>
            <person name="Shippen D.E."/>
            <person name="Soerensen I."/>
            <person name="Sotooka R."/>
            <person name="Sugimoto N."/>
            <person name="Sugita M."/>
            <person name="Sumikawa N."/>
            <person name="Tanurdzic M."/>
            <person name="Theissen G."/>
            <person name="Ulvskov P."/>
            <person name="Wakazuki S."/>
            <person name="Weng J.K."/>
            <person name="Willats W.W."/>
            <person name="Wipf D."/>
            <person name="Wolf P.G."/>
            <person name="Yang L."/>
            <person name="Zimmer A.D."/>
            <person name="Zhu Q."/>
            <person name="Mitros T."/>
            <person name="Hellsten U."/>
            <person name="Loque D."/>
            <person name="Otillar R."/>
            <person name="Salamov A."/>
            <person name="Schmutz J."/>
            <person name="Shapiro H."/>
            <person name="Lindquist E."/>
            <person name="Lucas S."/>
            <person name="Rokhsar D."/>
            <person name="Grigoriev I.V."/>
        </authorList>
    </citation>
    <scope>NUCLEOTIDE SEQUENCE [LARGE SCALE GENOMIC DNA]</scope>
</reference>
<dbReference type="InterPro" id="IPR012677">
    <property type="entry name" value="Nucleotide-bd_a/b_plait_sf"/>
</dbReference>
<organism evidence="6">
    <name type="scientific">Selaginella moellendorffii</name>
    <name type="common">Spikemoss</name>
    <dbReference type="NCBI Taxonomy" id="88036"/>
    <lineage>
        <taxon>Eukaryota</taxon>
        <taxon>Viridiplantae</taxon>
        <taxon>Streptophyta</taxon>
        <taxon>Embryophyta</taxon>
        <taxon>Tracheophyta</taxon>
        <taxon>Lycopodiopsida</taxon>
        <taxon>Selaginellales</taxon>
        <taxon>Selaginellaceae</taxon>
        <taxon>Selaginella</taxon>
    </lineage>
</organism>
<feature type="compositionally biased region" description="Basic residues" evidence="3">
    <location>
        <begin position="203"/>
        <end position="224"/>
    </location>
</feature>
<evidence type="ECO:0000256" key="3">
    <source>
        <dbReference type="SAM" id="MobiDB-lite"/>
    </source>
</evidence>
<evidence type="ECO:0000259" key="4">
    <source>
        <dbReference type="PROSITE" id="PS50102"/>
    </source>
</evidence>
<dbReference type="PANTHER" id="PTHR15481">
    <property type="entry name" value="RIBONUCLEIC ACID BINDING PROTEIN S1"/>
    <property type="match status" value="1"/>
</dbReference>